<dbReference type="CDD" id="cd00190">
    <property type="entry name" value="Tryp_SPc"/>
    <property type="match status" value="1"/>
</dbReference>
<dbReference type="PROSITE" id="PS50240">
    <property type="entry name" value="TRYPSIN_DOM"/>
    <property type="match status" value="1"/>
</dbReference>
<evidence type="ECO:0000313" key="16">
    <source>
        <dbReference type="Ensembl" id="ENSANAP00000032958.1"/>
    </source>
</evidence>
<keyword evidence="2" id="KW-0964">Secreted</keyword>
<dbReference type="InterPro" id="IPR009003">
    <property type="entry name" value="Peptidase_S1_PA"/>
</dbReference>
<protein>
    <recommendedName>
        <fullName evidence="10">Granzyme M</fullName>
    </recommendedName>
    <alternativeName>
        <fullName evidence="11">Met-ase</fullName>
    </alternativeName>
    <alternativeName>
        <fullName evidence="12">Natural killer cell granular protease</fullName>
    </alternativeName>
</protein>
<proteinExistence type="predicted"/>
<evidence type="ECO:0000256" key="6">
    <source>
        <dbReference type="ARBA" id="ARBA00022825"/>
    </source>
</evidence>
<keyword evidence="8" id="KW-1015">Disulfide bond</keyword>
<evidence type="ECO:0000259" key="15">
    <source>
        <dbReference type="PROSITE" id="PS50240"/>
    </source>
</evidence>
<comment type="subcellular location">
    <subcellularLocation>
        <location evidence="1">Secreted</location>
    </subcellularLocation>
</comment>
<dbReference type="GeneTree" id="ENSGT00940000162161"/>
<comment type="function">
    <text evidence="9">Cleaves peptide substrates after methionine, leucine, and norleucine. Physiological substrates include EZR, alpha-tubulins and the apoptosis inhibitor BIRC5/Survivin. Promotes caspase activation and subsequent apoptosis of target cells.</text>
</comment>
<dbReference type="GO" id="GO:0005576">
    <property type="term" value="C:extracellular region"/>
    <property type="evidence" value="ECO:0007669"/>
    <property type="project" value="UniProtKB-SubCell"/>
</dbReference>
<dbReference type="AlphaFoldDB" id="A0A2K5EIC3"/>
<name>A0A2K5EIC3_AOTNA</name>
<dbReference type="PRINTS" id="PR00722">
    <property type="entry name" value="CHYMOTRYPSIN"/>
</dbReference>
<evidence type="ECO:0000256" key="10">
    <source>
        <dbReference type="ARBA" id="ARBA00067130"/>
    </source>
</evidence>
<accession>A0A2K5EIC3</accession>
<dbReference type="OMA" id="DPFKPPV"/>
<dbReference type="GO" id="GO:0004252">
    <property type="term" value="F:serine-type endopeptidase activity"/>
    <property type="evidence" value="ECO:0007669"/>
    <property type="project" value="Ensembl"/>
</dbReference>
<evidence type="ECO:0000256" key="13">
    <source>
        <dbReference type="RuleBase" id="RU363034"/>
    </source>
</evidence>
<evidence type="ECO:0000256" key="3">
    <source>
        <dbReference type="ARBA" id="ARBA00022670"/>
    </source>
</evidence>
<dbReference type="Proteomes" id="UP000233020">
    <property type="component" value="Unplaced"/>
</dbReference>
<keyword evidence="6 13" id="KW-0720">Serine protease</keyword>
<dbReference type="PROSITE" id="PS00135">
    <property type="entry name" value="TRYPSIN_SER"/>
    <property type="match status" value="1"/>
</dbReference>
<feature type="domain" description="Peptidase S1" evidence="15">
    <location>
        <begin position="26"/>
        <end position="253"/>
    </location>
</feature>
<feature type="chain" id="PRO_5014376303" description="Granzyme M" evidence="14">
    <location>
        <begin position="24"/>
        <end position="253"/>
    </location>
</feature>
<reference evidence="16" key="1">
    <citation type="submission" date="2025-08" db="UniProtKB">
        <authorList>
            <consortium name="Ensembl"/>
        </authorList>
    </citation>
    <scope>IDENTIFICATION</scope>
</reference>
<keyword evidence="3 13" id="KW-0645">Protease</keyword>
<dbReference type="FunFam" id="2.40.10.10:FF:000146">
    <property type="entry name" value="Serine protease 53"/>
    <property type="match status" value="1"/>
</dbReference>
<evidence type="ECO:0000256" key="1">
    <source>
        <dbReference type="ARBA" id="ARBA00004613"/>
    </source>
</evidence>
<dbReference type="Pfam" id="PF00089">
    <property type="entry name" value="Trypsin"/>
    <property type="match status" value="1"/>
</dbReference>
<evidence type="ECO:0000256" key="5">
    <source>
        <dbReference type="ARBA" id="ARBA00022801"/>
    </source>
</evidence>
<dbReference type="PROSITE" id="PS00134">
    <property type="entry name" value="TRYPSIN_HIS"/>
    <property type="match status" value="1"/>
</dbReference>
<dbReference type="GO" id="GO:0006915">
    <property type="term" value="P:apoptotic process"/>
    <property type="evidence" value="ECO:0007669"/>
    <property type="project" value="Ensembl"/>
</dbReference>
<keyword evidence="4 14" id="KW-0732">Signal</keyword>
<gene>
    <name evidence="16" type="primary">GZMM</name>
</gene>
<evidence type="ECO:0000256" key="7">
    <source>
        <dbReference type="ARBA" id="ARBA00023145"/>
    </source>
</evidence>
<evidence type="ECO:0000256" key="12">
    <source>
        <dbReference type="ARBA" id="ARBA00079711"/>
    </source>
</evidence>
<dbReference type="InterPro" id="IPR018114">
    <property type="entry name" value="TRYPSIN_HIS"/>
</dbReference>
<dbReference type="GO" id="GO:0001913">
    <property type="term" value="P:T cell mediated cytotoxicity"/>
    <property type="evidence" value="ECO:0007669"/>
    <property type="project" value="Ensembl"/>
</dbReference>
<dbReference type="SUPFAM" id="SSF50494">
    <property type="entry name" value="Trypsin-like serine proteases"/>
    <property type="match status" value="1"/>
</dbReference>
<keyword evidence="17" id="KW-1185">Reference proteome</keyword>
<dbReference type="GO" id="GO:0006508">
    <property type="term" value="P:proteolysis"/>
    <property type="evidence" value="ECO:0007669"/>
    <property type="project" value="UniProtKB-KW"/>
</dbReference>
<evidence type="ECO:0000313" key="17">
    <source>
        <dbReference type="Proteomes" id="UP000233020"/>
    </source>
</evidence>
<dbReference type="InterPro" id="IPR001254">
    <property type="entry name" value="Trypsin_dom"/>
</dbReference>
<keyword evidence="7" id="KW-0865">Zymogen</keyword>
<dbReference type="Ensembl" id="ENSANAT00000051012.1">
    <property type="protein sequence ID" value="ENSANAP00000032958.1"/>
    <property type="gene ID" value="ENSANAG00000034165.1"/>
</dbReference>
<dbReference type="InterPro" id="IPR043504">
    <property type="entry name" value="Peptidase_S1_PA_chymotrypsin"/>
</dbReference>
<evidence type="ECO:0000256" key="14">
    <source>
        <dbReference type="SAM" id="SignalP"/>
    </source>
</evidence>
<organism evidence="16 17">
    <name type="scientific">Aotus nancymaae</name>
    <name type="common">Ma's night monkey</name>
    <dbReference type="NCBI Taxonomy" id="37293"/>
    <lineage>
        <taxon>Eukaryota</taxon>
        <taxon>Metazoa</taxon>
        <taxon>Chordata</taxon>
        <taxon>Craniata</taxon>
        <taxon>Vertebrata</taxon>
        <taxon>Euteleostomi</taxon>
        <taxon>Mammalia</taxon>
        <taxon>Eutheria</taxon>
        <taxon>Euarchontoglires</taxon>
        <taxon>Primates</taxon>
        <taxon>Haplorrhini</taxon>
        <taxon>Platyrrhini</taxon>
        <taxon>Aotidae</taxon>
        <taxon>Aotus</taxon>
    </lineage>
</organism>
<dbReference type="SMART" id="SM00020">
    <property type="entry name" value="Tryp_SPc"/>
    <property type="match status" value="1"/>
</dbReference>
<dbReference type="PANTHER" id="PTHR24271:SF51">
    <property type="entry name" value="GRANZYME M"/>
    <property type="match status" value="1"/>
</dbReference>
<evidence type="ECO:0000256" key="8">
    <source>
        <dbReference type="ARBA" id="ARBA00023157"/>
    </source>
</evidence>
<feature type="signal peptide" evidence="14">
    <location>
        <begin position="1"/>
        <end position="23"/>
    </location>
</feature>
<dbReference type="InterPro" id="IPR033116">
    <property type="entry name" value="TRYPSIN_SER"/>
</dbReference>
<keyword evidence="5 13" id="KW-0378">Hydrolase</keyword>
<dbReference type="STRING" id="37293.ENSANAP00000032958"/>
<evidence type="ECO:0000256" key="4">
    <source>
        <dbReference type="ARBA" id="ARBA00022729"/>
    </source>
</evidence>
<evidence type="ECO:0000256" key="11">
    <source>
        <dbReference type="ARBA" id="ARBA00078807"/>
    </source>
</evidence>
<evidence type="ECO:0000256" key="2">
    <source>
        <dbReference type="ARBA" id="ARBA00022525"/>
    </source>
</evidence>
<reference evidence="16" key="2">
    <citation type="submission" date="2025-09" db="UniProtKB">
        <authorList>
            <consortium name="Ensembl"/>
        </authorList>
    </citation>
    <scope>IDENTIFICATION</scope>
</reference>
<dbReference type="InterPro" id="IPR001314">
    <property type="entry name" value="Peptidase_S1A"/>
</dbReference>
<dbReference type="PANTHER" id="PTHR24271">
    <property type="entry name" value="KALLIKREIN-RELATED"/>
    <property type="match status" value="1"/>
</dbReference>
<dbReference type="Gene3D" id="2.40.10.10">
    <property type="entry name" value="Trypsin-like serine proteases"/>
    <property type="match status" value="2"/>
</dbReference>
<evidence type="ECO:0000256" key="9">
    <source>
        <dbReference type="ARBA" id="ARBA00054080"/>
    </source>
</evidence>
<sequence length="253" mass="26911">MEACVSSLLVLALGALSAGSNFAAQIIGGQEVAPHSRPYMASLQENGSHLCGGVLVHPKWVLTAAHCLPQRARLRLVLGLHALEGPGLTFHIKSVVQHPRYRPAPALENDLALLKLERKVRPSRTIRPLALPSKPQVVAAGARCSVAGWGLTQQGGHLAQVLQELDVHVLDTRMCNNSRFWSGSLLPNMVCLAAASEHQAPCKGDSGGPLVCGKRQVVAGVLSFSSRICADTFKPPVATAVAPYVPWIRRVTG</sequence>